<dbReference type="OrthoDB" id="2499288at2759"/>
<reference evidence="4" key="3">
    <citation type="journal article" date="2018" name="Mol. Plant Microbe Interact.">
        <title>Genome sequence resources for the wheat stripe rust pathogen (Puccinia striiformis f. sp. tritici) and the barley stripe rust pathogen (Puccinia striiformis f. sp. hordei).</title>
        <authorList>
            <person name="Xia C."/>
            <person name="Wang M."/>
            <person name="Yin C."/>
            <person name="Cornejo O.E."/>
            <person name="Hulbert S.H."/>
            <person name="Chen X."/>
        </authorList>
    </citation>
    <scope>NUCLEOTIDE SEQUENCE [LARGE SCALE GENOMIC DNA]</scope>
    <source>
        <strain evidence="4">93TX-2</strain>
    </source>
</reference>
<dbReference type="PANTHER" id="PTHR28013:SF4">
    <property type="entry name" value="MARVEL DOMAIN-CONTAINING PROTEIN"/>
    <property type="match status" value="1"/>
</dbReference>
<evidence type="ECO:0000313" key="3">
    <source>
        <dbReference type="EMBL" id="POW20876.1"/>
    </source>
</evidence>
<feature type="compositionally biased region" description="Polar residues" evidence="1">
    <location>
        <begin position="487"/>
        <end position="515"/>
    </location>
</feature>
<evidence type="ECO:0000256" key="1">
    <source>
        <dbReference type="SAM" id="MobiDB-lite"/>
    </source>
</evidence>
<feature type="region of interest" description="Disordered" evidence="1">
    <location>
        <begin position="412"/>
        <end position="568"/>
    </location>
</feature>
<protein>
    <submittedName>
        <fullName evidence="3">Uncharacterized protein</fullName>
    </submittedName>
</protein>
<gene>
    <name evidence="3" type="ORF">PSHT_03068</name>
</gene>
<feature type="transmembrane region" description="Helical" evidence="2">
    <location>
        <begin position="618"/>
        <end position="640"/>
    </location>
</feature>
<feature type="transmembrane region" description="Helical" evidence="2">
    <location>
        <begin position="148"/>
        <end position="173"/>
    </location>
</feature>
<keyword evidence="2" id="KW-0812">Transmembrane</keyword>
<sequence length="744" mass="80953">MPLGPNTPATLIILAGSILLVSTTISNPIIKSFYFLSIKVTSKVASIPLDGDIRLGTFGYCFELGSQLACTKPKLGYNLQTDSLGIPLPTQLDLTPLNPIISALTYALILHPIAAGLALISAIFGLVSHICEYSRSCYTSCFASLASTAALLAFVLDIVAFSWICLTLSGFFFCAGRCLCSRRPRAQAQADQLQPKPDQEYIKKMRTDADEAEKAREDAFTHKQSQSSLPAFAEYTNQHTNQEHIPLNWFNPNKQDLYSAPHHGQHHQVHSPDSQPSTDQGTAYHSLAASFLPPMPPQHTGTPTGDMYSHLPAHISPASNTMNSPHQTPSSLTNHRLPSSLMPAGGMHTRSSSDSSVPLSQLVGMPTARPHHGPRTNSYTSPRLLKARTSLPYPTYNCAAAHQTQAHDPSIVDPSQYNHFPDPQPNHQTSMNPAILGNYPHQNSQAYANPPSVMIQPGNHYTPQAFSEEPSQLSDSNAQPPVHHTTHLLNPSGPQFNNHSSFSSQATLHQDTHLNPSVDGLAQGNIDEQDMYGGTEPPPNPEHPAPQNQLPQPPALPPLSFSPPPSHHQCQSLAEYPWHACHSGGLDNANPKVMFDLPHLPEFIKISDSIIQNVTKALVLHVIAALLAGLAFISGLVSHIEEFSKTCWTSCFASMSASVTLLVTIFDLIFFSIIRARLNAMNSSNGSVSAVYGNAMALTIVAWVLLAFSGLFFCAGRCLCNFRSHKRSNNHHRLEPYPNEKGGR</sequence>
<feature type="compositionally biased region" description="Polar residues" evidence="1">
    <location>
        <begin position="317"/>
        <end position="337"/>
    </location>
</feature>
<dbReference type="GO" id="GO:0032153">
    <property type="term" value="C:cell division site"/>
    <property type="evidence" value="ECO:0007669"/>
    <property type="project" value="TreeGrafter"/>
</dbReference>
<feature type="compositionally biased region" description="Basic and acidic residues" evidence="1">
    <location>
        <begin position="206"/>
        <end position="221"/>
    </location>
</feature>
<evidence type="ECO:0000313" key="4">
    <source>
        <dbReference type="Proteomes" id="UP000238274"/>
    </source>
</evidence>
<dbReference type="VEuPathDB" id="FungiDB:PSHT_03068"/>
<dbReference type="PANTHER" id="PTHR28013">
    <property type="entry name" value="PROTEIN DCV1-RELATED"/>
    <property type="match status" value="1"/>
</dbReference>
<accession>A0A2S4WGF4</accession>
<dbReference type="Pfam" id="PF06687">
    <property type="entry name" value="SUR7"/>
    <property type="match status" value="1"/>
</dbReference>
<reference evidence="3 4" key="1">
    <citation type="submission" date="2017-12" db="EMBL/GenBank/DDBJ databases">
        <title>Gene loss provides genomic basis for host adaptation in cereal stripe rust fungi.</title>
        <authorList>
            <person name="Xia C."/>
        </authorList>
    </citation>
    <scope>NUCLEOTIDE SEQUENCE [LARGE SCALE GENOMIC DNA]</scope>
    <source>
        <strain evidence="3 4">93TX-2</strain>
    </source>
</reference>
<feature type="compositionally biased region" description="Polar residues" evidence="1">
    <location>
        <begin position="459"/>
        <end position="479"/>
    </location>
</feature>
<feature type="transmembrane region" description="Helical" evidence="2">
    <location>
        <begin position="652"/>
        <end position="674"/>
    </location>
</feature>
<dbReference type="InterPro" id="IPR009571">
    <property type="entry name" value="SUR7/Rim9-like_fungi"/>
</dbReference>
<feature type="region of interest" description="Disordered" evidence="1">
    <location>
        <begin position="317"/>
        <end position="358"/>
    </location>
</feature>
<proteinExistence type="predicted"/>
<dbReference type="VEuPathDB" id="FungiDB:PSTT_06028"/>
<evidence type="ECO:0000256" key="2">
    <source>
        <dbReference type="SAM" id="Phobius"/>
    </source>
</evidence>
<keyword evidence="4" id="KW-1185">Reference proteome</keyword>
<comment type="caution">
    <text evidence="3">The sequence shown here is derived from an EMBL/GenBank/DDBJ whole genome shotgun (WGS) entry which is preliminary data.</text>
</comment>
<dbReference type="GO" id="GO:0005886">
    <property type="term" value="C:plasma membrane"/>
    <property type="evidence" value="ECO:0007669"/>
    <property type="project" value="InterPro"/>
</dbReference>
<keyword evidence="2" id="KW-1133">Transmembrane helix</keyword>
<feature type="non-terminal residue" evidence="3">
    <location>
        <position position="744"/>
    </location>
</feature>
<feature type="region of interest" description="Disordered" evidence="1">
    <location>
        <begin position="246"/>
        <end position="281"/>
    </location>
</feature>
<feature type="transmembrane region" description="Helical" evidence="2">
    <location>
        <begin position="694"/>
        <end position="720"/>
    </location>
</feature>
<dbReference type="AlphaFoldDB" id="A0A2S4WGF4"/>
<feature type="transmembrane region" description="Helical" evidence="2">
    <location>
        <begin position="103"/>
        <end position="127"/>
    </location>
</feature>
<reference evidence="4" key="2">
    <citation type="journal article" date="2018" name="BMC Genomics">
        <title>Genomic insights into host adaptation between the wheat stripe rust pathogen (Puccinia striiformis f. sp. tritici) and the barley stripe rust pathogen (Puccinia striiformis f. sp. hordei).</title>
        <authorList>
            <person name="Xia C."/>
            <person name="Wang M."/>
            <person name="Yin C."/>
            <person name="Cornejo O.E."/>
            <person name="Hulbert S.H."/>
            <person name="Chen X."/>
        </authorList>
    </citation>
    <scope>NUCLEOTIDE SEQUENCE [LARGE SCALE GENOMIC DNA]</scope>
    <source>
        <strain evidence="4">93TX-2</strain>
    </source>
</reference>
<dbReference type="VEuPathDB" id="FungiDB:PSTT_06029"/>
<feature type="compositionally biased region" description="Pro residues" evidence="1">
    <location>
        <begin position="551"/>
        <end position="566"/>
    </location>
</feature>
<organism evidence="3 4">
    <name type="scientific">Puccinia striiformis</name>
    <dbReference type="NCBI Taxonomy" id="27350"/>
    <lineage>
        <taxon>Eukaryota</taxon>
        <taxon>Fungi</taxon>
        <taxon>Dikarya</taxon>
        <taxon>Basidiomycota</taxon>
        <taxon>Pucciniomycotina</taxon>
        <taxon>Pucciniomycetes</taxon>
        <taxon>Pucciniales</taxon>
        <taxon>Pucciniaceae</taxon>
        <taxon>Puccinia</taxon>
    </lineage>
</organism>
<dbReference type="InterPro" id="IPR051380">
    <property type="entry name" value="pH-response_reg_palI/RIM9"/>
</dbReference>
<feature type="region of interest" description="Disordered" evidence="1">
    <location>
        <begin position="206"/>
        <end position="226"/>
    </location>
</feature>
<dbReference type="GO" id="GO:0035838">
    <property type="term" value="C:growing cell tip"/>
    <property type="evidence" value="ECO:0007669"/>
    <property type="project" value="TreeGrafter"/>
</dbReference>
<name>A0A2S4WGF4_9BASI</name>
<feature type="compositionally biased region" description="Polar residues" evidence="1">
    <location>
        <begin position="271"/>
        <end position="281"/>
    </location>
</feature>
<dbReference type="Proteomes" id="UP000238274">
    <property type="component" value="Unassembled WGS sequence"/>
</dbReference>
<keyword evidence="2" id="KW-0472">Membrane</keyword>
<dbReference type="EMBL" id="PKSM01000028">
    <property type="protein sequence ID" value="POW20876.1"/>
    <property type="molecule type" value="Genomic_DNA"/>
</dbReference>